<evidence type="ECO:0000313" key="4">
    <source>
        <dbReference type="Proteomes" id="UP000765509"/>
    </source>
</evidence>
<dbReference type="InterPro" id="IPR001283">
    <property type="entry name" value="CRISP-related"/>
</dbReference>
<feature type="region of interest" description="Disordered" evidence="1">
    <location>
        <begin position="44"/>
        <end position="85"/>
    </location>
</feature>
<dbReference type="InterPro" id="IPR035940">
    <property type="entry name" value="CAP_sf"/>
</dbReference>
<dbReference type="Pfam" id="PF00188">
    <property type="entry name" value="CAP"/>
    <property type="match status" value="1"/>
</dbReference>
<comment type="caution">
    <text evidence="3">The sequence shown here is derived from an EMBL/GenBank/DDBJ whole genome shotgun (WGS) entry which is preliminary data.</text>
</comment>
<evidence type="ECO:0000256" key="1">
    <source>
        <dbReference type="SAM" id="MobiDB-lite"/>
    </source>
</evidence>
<dbReference type="Proteomes" id="UP000765509">
    <property type="component" value="Unassembled WGS sequence"/>
</dbReference>
<proteinExistence type="predicted"/>
<organism evidence="3 4">
    <name type="scientific">Austropuccinia psidii MF-1</name>
    <dbReference type="NCBI Taxonomy" id="1389203"/>
    <lineage>
        <taxon>Eukaryota</taxon>
        <taxon>Fungi</taxon>
        <taxon>Dikarya</taxon>
        <taxon>Basidiomycota</taxon>
        <taxon>Pucciniomycotina</taxon>
        <taxon>Pucciniomycetes</taxon>
        <taxon>Pucciniales</taxon>
        <taxon>Sphaerophragmiaceae</taxon>
        <taxon>Austropuccinia</taxon>
    </lineage>
</organism>
<feature type="compositionally biased region" description="Basic residues" evidence="1">
    <location>
        <begin position="69"/>
        <end position="79"/>
    </location>
</feature>
<dbReference type="SUPFAM" id="SSF55797">
    <property type="entry name" value="PR-1-like"/>
    <property type="match status" value="1"/>
</dbReference>
<evidence type="ECO:0000259" key="2">
    <source>
        <dbReference type="SMART" id="SM00198"/>
    </source>
</evidence>
<dbReference type="EMBL" id="AVOT02005617">
    <property type="protein sequence ID" value="MBW0479538.1"/>
    <property type="molecule type" value="Genomic_DNA"/>
</dbReference>
<accession>A0A9Q3C9B9</accession>
<protein>
    <recommendedName>
        <fullName evidence="2">SCP domain-containing protein</fullName>
    </recommendedName>
</protein>
<dbReference type="Gene3D" id="3.40.33.10">
    <property type="entry name" value="CAP"/>
    <property type="match status" value="1"/>
</dbReference>
<feature type="domain" description="SCP" evidence="2">
    <location>
        <begin position="137"/>
        <end position="269"/>
    </location>
</feature>
<name>A0A9Q3C9B9_9BASI</name>
<dbReference type="PANTHER" id="PTHR10334">
    <property type="entry name" value="CYSTEINE-RICH SECRETORY PROTEIN-RELATED"/>
    <property type="match status" value="1"/>
</dbReference>
<evidence type="ECO:0000313" key="3">
    <source>
        <dbReference type="EMBL" id="MBW0479538.1"/>
    </source>
</evidence>
<dbReference type="SMART" id="SM00198">
    <property type="entry name" value="SCP"/>
    <property type="match status" value="1"/>
</dbReference>
<feature type="compositionally biased region" description="Low complexity" evidence="1">
    <location>
        <begin position="44"/>
        <end position="61"/>
    </location>
</feature>
<gene>
    <name evidence="3" type="ORF">O181_019253</name>
</gene>
<sequence>MSRPCTNCKDLSRNLWTRQFLPQSISWFSSNWSSFSEQFTRSFGSNHFSQSSSTGPQPTQTVYVSSSHPPKRKGRKKLVIPKPVRQPAVPQIVQKPVTQPVAEPVLKPVSRPAQRPLLQPLQKPVPQPVQPVAPLDSGIQTWLQEHNKYRSQYGVVPLQWSEALVASSQRLTDRCVWHHTPNNPFGENIAVGQTSIAQTLDDWVNGPDEKDAYTPSNPIYSHFTQVIWKDTTEVGCSITTCETVSGANLPQSPVKFWACNYNPPGNVIGQFPENVKAGNGGMPL</sequence>
<dbReference type="PRINTS" id="PR00837">
    <property type="entry name" value="V5TPXLIKE"/>
</dbReference>
<dbReference type="InterPro" id="IPR014044">
    <property type="entry name" value="CAP_dom"/>
</dbReference>
<dbReference type="AlphaFoldDB" id="A0A9Q3C9B9"/>
<dbReference type="OrthoDB" id="2505037at2759"/>
<reference evidence="3" key="1">
    <citation type="submission" date="2021-03" db="EMBL/GenBank/DDBJ databases">
        <title>Draft genome sequence of rust myrtle Austropuccinia psidii MF-1, a brazilian biotype.</title>
        <authorList>
            <person name="Quecine M.C."/>
            <person name="Pachon D.M.R."/>
            <person name="Bonatelli M.L."/>
            <person name="Correr F.H."/>
            <person name="Franceschini L.M."/>
            <person name="Leite T.F."/>
            <person name="Margarido G.R.A."/>
            <person name="Almeida C.A."/>
            <person name="Ferrarezi J.A."/>
            <person name="Labate C.A."/>
        </authorList>
    </citation>
    <scope>NUCLEOTIDE SEQUENCE</scope>
    <source>
        <strain evidence="3">MF-1</strain>
    </source>
</reference>
<keyword evidence="4" id="KW-1185">Reference proteome</keyword>